<keyword evidence="2" id="KW-1185">Reference proteome</keyword>
<evidence type="ECO:0000313" key="1">
    <source>
        <dbReference type="EMBL" id="EPD99864.1"/>
    </source>
</evidence>
<dbReference type="Proteomes" id="UP000014400">
    <property type="component" value="Unassembled WGS sequence"/>
</dbReference>
<protein>
    <submittedName>
        <fullName evidence="1">Uncharacterized protein</fullName>
    </submittedName>
</protein>
<comment type="caution">
    <text evidence="1">The sequence shown here is derived from an EMBL/GenBank/DDBJ whole genome shotgun (WGS) entry which is preliminary data.</text>
</comment>
<dbReference type="STRING" id="1203554.HMPREF1476_00668"/>
<sequence>MRGCSNLNLTVHTIPMTQEDPNNMMQAHPPEEALSGALSIRPSLADPTAAAELFGCAASDFLHAVYGQHAGMESEDESDERIAAIVFGLAALFEDQSGIVELPAGFSTAKAGARLRQQLSRRLNAMSAEDRKLFDDDAQIVTLAVNVFFEELLMMADAWFQTTDREPDEAAFHDFLSQETLHAWMLGWAEKILGIKAR</sequence>
<name>S3CH46_9BURK</name>
<proteinExistence type="predicted"/>
<reference evidence="1 2" key="1">
    <citation type="submission" date="2013-04" db="EMBL/GenBank/DDBJ databases">
        <title>The Genome Sequence of Sutterella wadsworthensis HGA0223.</title>
        <authorList>
            <consortium name="The Broad Institute Genomics Platform"/>
            <person name="Earl A."/>
            <person name="Ward D."/>
            <person name="Feldgarden M."/>
            <person name="Gevers D."/>
            <person name="Schmidt T.M."/>
            <person name="Dover J."/>
            <person name="Dai D."/>
            <person name="Walker B."/>
            <person name="Young S."/>
            <person name="Zeng Q."/>
            <person name="Gargeya S."/>
            <person name="Fitzgerald M."/>
            <person name="Haas B."/>
            <person name="Abouelleil A."/>
            <person name="Allen A.W."/>
            <person name="Alvarado L."/>
            <person name="Arachchi H.M."/>
            <person name="Berlin A.M."/>
            <person name="Chapman S.B."/>
            <person name="Gainer-Dewar J."/>
            <person name="Goldberg J."/>
            <person name="Griggs A."/>
            <person name="Gujja S."/>
            <person name="Hansen M."/>
            <person name="Howarth C."/>
            <person name="Imamovic A."/>
            <person name="Ireland A."/>
            <person name="Larimer J."/>
            <person name="McCowan C."/>
            <person name="Murphy C."/>
            <person name="Pearson M."/>
            <person name="Poon T.W."/>
            <person name="Priest M."/>
            <person name="Roberts A."/>
            <person name="Saif S."/>
            <person name="Shea T."/>
            <person name="Sisk P."/>
            <person name="Sykes S."/>
            <person name="Wortman J."/>
            <person name="Nusbaum C."/>
            <person name="Birren B."/>
        </authorList>
    </citation>
    <scope>NUCLEOTIDE SEQUENCE [LARGE SCALE GENOMIC DNA]</scope>
    <source>
        <strain evidence="1 2">HGA0223</strain>
    </source>
</reference>
<accession>S3CH46</accession>
<dbReference type="AlphaFoldDB" id="S3CH46"/>
<dbReference type="EMBL" id="ATCF01000012">
    <property type="protein sequence ID" value="EPD99864.1"/>
    <property type="molecule type" value="Genomic_DNA"/>
</dbReference>
<dbReference type="eggNOG" id="ENOG5030YFE">
    <property type="taxonomic scope" value="Bacteria"/>
</dbReference>
<dbReference type="PATRIC" id="fig|1203554.3.peg.658"/>
<gene>
    <name evidence="1" type="ORF">HMPREF1476_00668</name>
</gene>
<dbReference type="HOGENOM" id="CLU_1474449_0_0_4"/>
<organism evidence="1 2">
    <name type="scientific">Sutterella wadsworthensis HGA0223</name>
    <dbReference type="NCBI Taxonomy" id="1203554"/>
    <lineage>
        <taxon>Bacteria</taxon>
        <taxon>Pseudomonadati</taxon>
        <taxon>Pseudomonadota</taxon>
        <taxon>Betaproteobacteria</taxon>
        <taxon>Burkholderiales</taxon>
        <taxon>Sutterellaceae</taxon>
        <taxon>Sutterella</taxon>
    </lineage>
</organism>
<evidence type="ECO:0000313" key="2">
    <source>
        <dbReference type="Proteomes" id="UP000014400"/>
    </source>
</evidence>